<evidence type="ECO:0000313" key="2">
    <source>
        <dbReference type="Proteomes" id="UP000283383"/>
    </source>
</evidence>
<dbReference type="Proteomes" id="UP000283383">
    <property type="component" value="Unassembled WGS sequence"/>
</dbReference>
<keyword evidence="2" id="KW-1185">Reference proteome</keyword>
<accession>A0A420HCI6</accession>
<comment type="caution">
    <text evidence="1">The sequence shown here is derived from an EMBL/GenBank/DDBJ whole genome shotgun (WGS) entry which is preliminary data.</text>
</comment>
<dbReference type="AlphaFoldDB" id="A0A420HCI6"/>
<protein>
    <submittedName>
        <fullName evidence="1">Putative glycosyl</fullName>
    </submittedName>
</protein>
<name>A0A420HCI6_9PEZI</name>
<gene>
    <name evidence="1" type="ORF">GcM3_204033</name>
</gene>
<dbReference type="EMBL" id="MCBQ01020402">
    <property type="protein sequence ID" value="RKF55166.1"/>
    <property type="molecule type" value="Genomic_DNA"/>
</dbReference>
<evidence type="ECO:0000313" key="1">
    <source>
        <dbReference type="EMBL" id="RKF55166.1"/>
    </source>
</evidence>
<sequence length="164" mass="18981">MLKNAALQYYHTVCSPNISSLLELRQSRKSNFEGREHQKYMLVKWNEISPNTILKKIESNDVELALSTLVINLRNIRMNLSPEFHAEKILYAKLLQACRTHPAWTIACSTINEEDTAALINSLRSNVATWKAQNKPTIEQFPRRDLDDSEILFIDPRYFNSNSN</sequence>
<proteinExistence type="predicted"/>
<organism evidence="1 2">
    <name type="scientific">Golovinomyces cichoracearum</name>
    <dbReference type="NCBI Taxonomy" id="62708"/>
    <lineage>
        <taxon>Eukaryota</taxon>
        <taxon>Fungi</taxon>
        <taxon>Dikarya</taxon>
        <taxon>Ascomycota</taxon>
        <taxon>Pezizomycotina</taxon>
        <taxon>Leotiomycetes</taxon>
        <taxon>Erysiphales</taxon>
        <taxon>Erysiphaceae</taxon>
        <taxon>Golovinomyces</taxon>
    </lineage>
</organism>
<reference evidence="1 2" key="1">
    <citation type="journal article" date="2018" name="BMC Genomics">
        <title>Comparative genome analyses reveal sequence features reflecting distinct modes of host-adaptation between dicot and monocot powdery mildew.</title>
        <authorList>
            <person name="Wu Y."/>
            <person name="Ma X."/>
            <person name="Pan Z."/>
            <person name="Kale S.D."/>
            <person name="Song Y."/>
            <person name="King H."/>
            <person name="Zhang Q."/>
            <person name="Presley C."/>
            <person name="Deng X."/>
            <person name="Wei C.I."/>
            <person name="Xiao S."/>
        </authorList>
    </citation>
    <scope>NUCLEOTIDE SEQUENCE [LARGE SCALE GENOMIC DNA]</scope>
    <source>
        <strain evidence="1">UMSG3</strain>
    </source>
</reference>